<dbReference type="EMBL" id="FORG01000002">
    <property type="protein sequence ID" value="SFI59075.1"/>
    <property type="molecule type" value="Genomic_DNA"/>
</dbReference>
<dbReference type="EMBL" id="NITY01000001">
    <property type="protein sequence ID" value="PHM46197.1"/>
    <property type="molecule type" value="Genomic_DNA"/>
</dbReference>
<name>A0A1I3JGM6_9GAMM</name>
<evidence type="ECO:0000313" key="3">
    <source>
        <dbReference type="Proteomes" id="UP000198919"/>
    </source>
</evidence>
<evidence type="ECO:0000313" key="2">
    <source>
        <dbReference type="EMBL" id="SFI59075.1"/>
    </source>
</evidence>
<reference evidence="2" key="2">
    <citation type="submission" date="2016-10" db="EMBL/GenBank/DDBJ databases">
        <authorList>
            <person name="de Groot N.N."/>
        </authorList>
    </citation>
    <scope>NUCLEOTIDE SEQUENCE [LARGE SCALE GENOMIC DNA]</scope>
    <source>
        <strain evidence="2">DSM 17908</strain>
    </source>
</reference>
<proteinExistence type="predicted"/>
<dbReference type="Proteomes" id="UP000224607">
    <property type="component" value="Unassembled WGS sequence"/>
</dbReference>
<dbReference type="AlphaFoldDB" id="A0A1I3JGM6"/>
<dbReference type="RefSeq" id="WP_092507669.1">
    <property type="nucleotide sequence ID" value="NZ_CAWNQB010000001.1"/>
</dbReference>
<dbReference type="Proteomes" id="UP000198919">
    <property type="component" value="Unassembled WGS sequence"/>
</dbReference>
<evidence type="ECO:0000313" key="4">
    <source>
        <dbReference type="Proteomes" id="UP000224607"/>
    </source>
</evidence>
<organism evidence="2 3">
    <name type="scientific">Xenorhabdus mauleonii</name>
    <dbReference type="NCBI Taxonomy" id="351675"/>
    <lineage>
        <taxon>Bacteria</taxon>
        <taxon>Pseudomonadati</taxon>
        <taxon>Pseudomonadota</taxon>
        <taxon>Gammaproteobacteria</taxon>
        <taxon>Enterobacterales</taxon>
        <taxon>Morganellaceae</taxon>
        <taxon>Xenorhabdus</taxon>
    </lineage>
</organism>
<gene>
    <name evidence="2" type="ORF">SAMN05421680_102198</name>
    <name evidence="1" type="ORF">Xmau_00603</name>
</gene>
<keyword evidence="4" id="KW-1185">Reference proteome</keyword>
<dbReference type="OrthoDB" id="6466623at2"/>
<reference evidence="3" key="1">
    <citation type="submission" date="2016-10" db="EMBL/GenBank/DDBJ databases">
        <authorList>
            <person name="Varghese N."/>
            <person name="Submissions S."/>
        </authorList>
    </citation>
    <scope>NUCLEOTIDE SEQUENCE [LARGE SCALE GENOMIC DNA]</scope>
    <source>
        <strain evidence="3">DSM 17908</strain>
    </source>
</reference>
<protein>
    <submittedName>
        <fullName evidence="2">Uncharacterized protein</fullName>
    </submittedName>
</protein>
<reference evidence="1 4" key="3">
    <citation type="journal article" date="2017" name="Nat. Microbiol.">
        <title>Natural product diversity associated with the nematode symbionts Photorhabdus and Xenorhabdus.</title>
        <authorList>
            <person name="Tobias N.J."/>
            <person name="Wolff H."/>
            <person name="Djahanschiri B."/>
            <person name="Grundmann F."/>
            <person name="Kronenwerth M."/>
            <person name="Shi Y.M."/>
            <person name="Simonyi S."/>
            <person name="Grun P."/>
            <person name="Shapiro-Ilan D."/>
            <person name="Pidot S.J."/>
            <person name="Stinear T.P."/>
            <person name="Ebersberger I."/>
            <person name="Bode H.B."/>
        </authorList>
    </citation>
    <scope>NUCLEOTIDE SEQUENCE [LARGE SCALE GENOMIC DNA]</scope>
    <source>
        <strain evidence="1 4">DSM 17908</strain>
    </source>
</reference>
<accession>A0A1I3JGM6</accession>
<sequence>MTSFLKVLFFEGAAFEDIAFEDIVFDNKDRELAGADLPSPAFLYLKFRYPISYTQWISSCIAAARGSTPGNIDNYVTVTGVTERSQQSGSLKDKVYII</sequence>
<evidence type="ECO:0000313" key="1">
    <source>
        <dbReference type="EMBL" id="PHM46197.1"/>
    </source>
</evidence>